<evidence type="ECO:0000313" key="2">
    <source>
        <dbReference type="EMBL" id="TVP40331.1"/>
    </source>
</evidence>
<dbReference type="InterPro" id="IPR025669">
    <property type="entry name" value="AAA_dom"/>
</dbReference>
<dbReference type="Gene3D" id="3.40.50.300">
    <property type="entry name" value="P-loop containing nucleotide triphosphate hydrolases"/>
    <property type="match status" value="1"/>
</dbReference>
<reference evidence="2 3" key="1">
    <citation type="journal article" date="2019" name="Front. Microbiol.">
        <title>Ammonia Oxidation by the Arctic Terrestrial Thaumarchaeote Candidatus Nitrosocosmicus arcticus Is Stimulated by Increasing Temperatures.</title>
        <authorList>
            <person name="Alves R.J.E."/>
            <person name="Kerou M."/>
            <person name="Zappe A."/>
            <person name="Bittner R."/>
            <person name="Abby S.S."/>
            <person name="Schmidt H.A."/>
            <person name="Pfeifer K."/>
            <person name="Schleper C."/>
        </authorList>
    </citation>
    <scope>NUCLEOTIDE SEQUENCE [LARGE SCALE GENOMIC DNA]</scope>
    <source>
        <strain evidence="2 3">Kfb</strain>
    </source>
</reference>
<dbReference type="PANTHER" id="PTHR13696">
    <property type="entry name" value="P-LOOP CONTAINING NUCLEOSIDE TRIPHOSPHATE HYDROLASE"/>
    <property type="match status" value="1"/>
</dbReference>
<protein>
    <submittedName>
        <fullName evidence="2">Putative cobyrinic acid a,c-diamide synthase</fullName>
    </submittedName>
</protein>
<name>A0A557SUS2_9ARCH</name>
<comment type="caution">
    <text evidence="2">The sequence shown here is derived from an EMBL/GenBank/DDBJ whole genome shotgun (WGS) entry which is preliminary data.</text>
</comment>
<dbReference type="AlphaFoldDB" id="A0A557SUS2"/>
<evidence type="ECO:0000259" key="1">
    <source>
        <dbReference type="Pfam" id="PF13614"/>
    </source>
</evidence>
<dbReference type="OrthoDB" id="36110at2157"/>
<dbReference type="InterPro" id="IPR050678">
    <property type="entry name" value="DNA_Partitioning_ATPase"/>
</dbReference>
<dbReference type="InterPro" id="IPR027417">
    <property type="entry name" value="P-loop_NTPase"/>
</dbReference>
<dbReference type="EMBL" id="VOAH01000008">
    <property type="protein sequence ID" value="TVP40331.1"/>
    <property type="molecule type" value="Genomic_DNA"/>
</dbReference>
<accession>A0A557SUS2</accession>
<dbReference type="SUPFAM" id="SSF52540">
    <property type="entry name" value="P-loop containing nucleoside triphosphate hydrolases"/>
    <property type="match status" value="1"/>
</dbReference>
<dbReference type="Pfam" id="PF13614">
    <property type="entry name" value="AAA_31"/>
    <property type="match status" value="1"/>
</dbReference>
<gene>
    <name evidence="2" type="ORF">NARC_80057</name>
</gene>
<keyword evidence="3" id="KW-1185">Reference proteome</keyword>
<evidence type="ECO:0000313" key="3">
    <source>
        <dbReference type="Proteomes" id="UP000315289"/>
    </source>
</evidence>
<organism evidence="2 3">
    <name type="scientific">Candidatus Nitrosocosmicus arcticus</name>
    <dbReference type="NCBI Taxonomy" id="2035267"/>
    <lineage>
        <taxon>Archaea</taxon>
        <taxon>Nitrososphaerota</taxon>
        <taxon>Nitrososphaeria</taxon>
        <taxon>Nitrososphaerales</taxon>
        <taxon>Nitrososphaeraceae</taxon>
        <taxon>Candidatus Nitrosocosmicus</taxon>
    </lineage>
</organism>
<feature type="domain" description="AAA" evidence="1">
    <location>
        <begin position="3"/>
        <end position="179"/>
    </location>
</feature>
<dbReference type="RefSeq" id="WP_144731475.1">
    <property type="nucleotide sequence ID" value="NZ_ML675584.1"/>
</dbReference>
<dbReference type="Proteomes" id="UP000315289">
    <property type="component" value="Unassembled WGS sequence"/>
</dbReference>
<dbReference type="PANTHER" id="PTHR13696:SF99">
    <property type="entry name" value="COBYRINIC ACID AC-DIAMIDE SYNTHASE"/>
    <property type="match status" value="1"/>
</dbReference>
<sequence length="284" mass="32396">MGKCISFHSYKGGTGKTTLAANFSYLLASRGYNVYLLDLDFYAPSLYTYFNHEPEFWINDYLRNKADLDDILIDSSSLIDFKFEGKLSLGFSKGGKEDIYQLEGSLLNDKEQQVRQFRNFIAMREDLLVNKEADFIVMDTSPGIRYWSINSIVISDMVLLTLKMGDLDLRGTIKMIKEIYASLIEHGSVCKLLLNRVAGYCVPHAGIDPINKNAFNGNSAFRDKIDLELEKLVNGLVKVDTLLEIPCYCDIQFKEKEFLTTNEFPEHPFTTKIIDLVDQVENLD</sequence>
<proteinExistence type="predicted"/>